<dbReference type="SUPFAM" id="SSF117892">
    <property type="entry name" value="Band 7/SPFH domain"/>
    <property type="match status" value="1"/>
</dbReference>
<keyword evidence="3" id="KW-1185">Reference proteome</keyword>
<dbReference type="AlphaFoldDB" id="A0A0D7AW80"/>
<dbReference type="PRINTS" id="PR00721">
    <property type="entry name" value="STOMATIN"/>
</dbReference>
<dbReference type="PANTHER" id="PTHR43327">
    <property type="entry name" value="STOMATIN-LIKE PROTEIN 2, MITOCHONDRIAL"/>
    <property type="match status" value="1"/>
</dbReference>
<dbReference type="PANTHER" id="PTHR43327:SF10">
    <property type="entry name" value="STOMATIN-LIKE PROTEIN 2, MITOCHONDRIAL"/>
    <property type="match status" value="1"/>
</dbReference>
<dbReference type="InterPro" id="IPR050710">
    <property type="entry name" value="Band7/mec-2_domain"/>
</dbReference>
<accession>A0A0D7AW80</accession>
<dbReference type="STRING" id="1314674.A0A0D7AW80"/>
<dbReference type="SMART" id="SM00244">
    <property type="entry name" value="PHB"/>
    <property type="match status" value="1"/>
</dbReference>
<evidence type="ECO:0000313" key="3">
    <source>
        <dbReference type="Proteomes" id="UP000054007"/>
    </source>
</evidence>
<dbReference type="EMBL" id="KN880922">
    <property type="protein sequence ID" value="KIY61536.1"/>
    <property type="molecule type" value="Genomic_DNA"/>
</dbReference>
<dbReference type="Pfam" id="PF01145">
    <property type="entry name" value="Band_7"/>
    <property type="match status" value="1"/>
</dbReference>
<reference evidence="2 3" key="1">
    <citation type="journal article" date="2015" name="Fungal Genet. Biol.">
        <title>Evolution of novel wood decay mechanisms in Agaricales revealed by the genome sequences of Fistulina hepatica and Cylindrobasidium torrendii.</title>
        <authorList>
            <person name="Floudas D."/>
            <person name="Held B.W."/>
            <person name="Riley R."/>
            <person name="Nagy L.G."/>
            <person name="Koehler G."/>
            <person name="Ransdell A.S."/>
            <person name="Younus H."/>
            <person name="Chow J."/>
            <person name="Chiniquy J."/>
            <person name="Lipzen A."/>
            <person name="Tritt A."/>
            <person name="Sun H."/>
            <person name="Haridas S."/>
            <person name="LaButti K."/>
            <person name="Ohm R.A."/>
            <person name="Kues U."/>
            <person name="Blanchette R.A."/>
            <person name="Grigoriev I.V."/>
            <person name="Minto R.E."/>
            <person name="Hibbett D.S."/>
        </authorList>
    </citation>
    <scope>NUCLEOTIDE SEQUENCE [LARGE SCALE GENOMIC DNA]</scope>
    <source>
        <strain evidence="2 3">FP15055 ss-10</strain>
    </source>
</reference>
<sequence length="338" mass="37249">MSVLSTVRTRALRQISRPVLRRGDISRRTFLTIVEQGHEGWRLSLGSDPVRLDPGIHLNLPVYHTTQMVDLRESSISIPDVPITVSGSLFFRIVDGYKACFKVSDLQANIKNAGTSAMRAVLGTFSYDQVIGDRNGLNNRLNAVIGTSIHNWGVEGTRFEIQQFKPANRDVERQLELQMEAERNRRKQLLDTQAQINIAEGHKQRVILESEGHLRAKANEAEASYTTTIRNAEAQRQKSVLEAEGLAAQVDALAKSLAPENAKITPEQRNSALKTLVELKKLEQLKAIAASTNNATYFFGEKATFGGDAGLYNLDYAEHLKKGVEKGAMGAAVAGAQL</sequence>
<dbReference type="InterPro" id="IPR001972">
    <property type="entry name" value="Stomatin_HflK_fam"/>
</dbReference>
<evidence type="ECO:0000313" key="2">
    <source>
        <dbReference type="EMBL" id="KIY61536.1"/>
    </source>
</evidence>
<proteinExistence type="predicted"/>
<dbReference type="GO" id="GO:0016020">
    <property type="term" value="C:membrane"/>
    <property type="evidence" value="ECO:0007669"/>
    <property type="project" value="InterPro"/>
</dbReference>
<feature type="domain" description="Band 7" evidence="1">
    <location>
        <begin position="29"/>
        <end position="179"/>
    </location>
</feature>
<evidence type="ECO:0000259" key="1">
    <source>
        <dbReference type="SMART" id="SM00244"/>
    </source>
</evidence>
<protein>
    <recommendedName>
        <fullName evidence="1">Band 7 domain-containing protein</fullName>
    </recommendedName>
</protein>
<name>A0A0D7AW80_9AGAR</name>
<dbReference type="Gene3D" id="3.30.479.30">
    <property type="entry name" value="Band 7 domain"/>
    <property type="match status" value="1"/>
</dbReference>
<organism evidence="2 3">
    <name type="scientific">Cylindrobasidium torrendii FP15055 ss-10</name>
    <dbReference type="NCBI Taxonomy" id="1314674"/>
    <lineage>
        <taxon>Eukaryota</taxon>
        <taxon>Fungi</taxon>
        <taxon>Dikarya</taxon>
        <taxon>Basidiomycota</taxon>
        <taxon>Agaricomycotina</taxon>
        <taxon>Agaricomycetes</taxon>
        <taxon>Agaricomycetidae</taxon>
        <taxon>Agaricales</taxon>
        <taxon>Marasmiineae</taxon>
        <taxon>Physalacriaceae</taxon>
        <taxon>Cylindrobasidium</taxon>
    </lineage>
</organism>
<dbReference type="Proteomes" id="UP000054007">
    <property type="component" value="Unassembled WGS sequence"/>
</dbReference>
<gene>
    <name evidence="2" type="ORF">CYLTODRAFT_477878</name>
</gene>
<dbReference type="OrthoDB" id="434619at2759"/>
<dbReference type="InterPro" id="IPR036013">
    <property type="entry name" value="Band_7/SPFH_dom_sf"/>
</dbReference>
<dbReference type="InterPro" id="IPR001107">
    <property type="entry name" value="Band_7"/>
</dbReference>